<dbReference type="SMART" id="SM00342">
    <property type="entry name" value="HTH_ARAC"/>
    <property type="match status" value="1"/>
</dbReference>
<dbReference type="InterPro" id="IPR010499">
    <property type="entry name" value="AraC_E-bd"/>
</dbReference>
<evidence type="ECO:0000256" key="2">
    <source>
        <dbReference type="ARBA" id="ARBA00023125"/>
    </source>
</evidence>
<dbReference type="GO" id="GO:0043565">
    <property type="term" value="F:sequence-specific DNA binding"/>
    <property type="evidence" value="ECO:0007669"/>
    <property type="project" value="InterPro"/>
</dbReference>
<name>A0A972JL66_9GAMM</name>
<dbReference type="InterPro" id="IPR020449">
    <property type="entry name" value="Tscrpt_reg_AraC-type_HTH"/>
</dbReference>
<dbReference type="PROSITE" id="PS01124">
    <property type="entry name" value="HTH_ARAC_FAMILY_2"/>
    <property type="match status" value="1"/>
</dbReference>
<keyword evidence="2" id="KW-0238">DNA-binding</keyword>
<dbReference type="InterPro" id="IPR029442">
    <property type="entry name" value="GyrI-like"/>
</dbReference>
<keyword evidence="6" id="KW-1185">Reference proteome</keyword>
<evidence type="ECO:0000256" key="3">
    <source>
        <dbReference type="ARBA" id="ARBA00023163"/>
    </source>
</evidence>
<dbReference type="SUPFAM" id="SSF55136">
    <property type="entry name" value="Probable bacterial effector-binding domain"/>
    <property type="match status" value="1"/>
</dbReference>
<dbReference type="InterPro" id="IPR050908">
    <property type="entry name" value="SmbC-like"/>
</dbReference>
<dbReference type="InterPro" id="IPR009057">
    <property type="entry name" value="Homeodomain-like_sf"/>
</dbReference>
<dbReference type="Proteomes" id="UP000737113">
    <property type="component" value="Unassembled WGS sequence"/>
</dbReference>
<dbReference type="SUPFAM" id="SSF46689">
    <property type="entry name" value="Homeodomain-like"/>
    <property type="match status" value="2"/>
</dbReference>
<reference evidence="5" key="1">
    <citation type="submission" date="2020-04" db="EMBL/GenBank/DDBJ databases">
        <title>Description of Shewanella salipaludis sp. nov., isolated from a salt marsh.</title>
        <authorList>
            <person name="Park S."/>
            <person name="Yoon J.-H."/>
        </authorList>
    </citation>
    <scope>NUCLEOTIDE SEQUENCE</scope>
    <source>
        <strain evidence="5">SHSM-M6</strain>
    </source>
</reference>
<dbReference type="Gene3D" id="3.20.80.10">
    <property type="entry name" value="Regulatory factor, effector binding domain"/>
    <property type="match status" value="1"/>
</dbReference>
<protein>
    <submittedName>
        <fullName evidence="5">AraC family transcriptional regulator</fullName>
    </submittedName>
</protein>
<feature type="domain" description="HTH araC/xylS-type" evidence="4">
    <location>
        <begin position="14"/>
        <end position="113"/>
    </location>
</feature>
<gene>
    <name evidence="5" type="ORF">HC757_07965</name>
</gene>
<evidence type="ECO:0000313" key="5">
    <source>
        <dbReference type="EMBL" id="NMH65107.1"/>
    </source>
</evidence>
<dbReference type="InterPro" id="IPR011256">
    <property type="entry name" value="Reg_factor_effector_dom_sf"/>
</dbReference>
<dbReference type="InterPro" id="IPR018060">
    <property type="entry name" value="HTH_AraC"/>
</dbReference>
<dbReference type="PROSITE" id="PS00041">
    <property type="entry name" value="HTH_ARAC_FAMILY_1"/>
    <property type="match status" value="1"/>
</dbReference>
<proteinExistence type="predicted"/>
<organism evidence="5 6">
    <name type="scientific">Shewanella salipaludis</name>
    <dbReference type="NCBI Taxonomy" id="2723052"/>
    <lineage>
        <taxon>Bacteria</taxon>
        <taxon>Pseudomonadati</taxon>
        <taxon>Pseudomonadota</taxon>
        <taxon>Gammaproteobacteria</taxon>
        <taxon>Alteromonadales</taxon>
        <taxon>Shewanellaceae</taxon>
        <taxon>Shewanella</taxon>
    </lineage>
</organism>
<dbReference type="PRINTS" id="PR00032">
    <property type="entry name" value="HTHARAC"/>
</dbReference>
<evidence type="ECO:0000259" key="4">
    <source>
        <dbReference type="PROSITE" id="PS01124"/>
    </source>
</evidence>
<dbReference type="InterPro" id="IPR018062">
    <property type="entry name" value="HTH_AraC-typ_CS"/>
</dbReference>
<sequence>MNKQANPVYCARIEAVCDYIGQHLDKPLTLERLSEVAHCSKYHFHRQFQVFTGINVGKYISMMRLKRASYRLVFHPELRVTDIAFDAGFENSESFSRAFKNVFAQTPSQFRLTPEWAHWSQQYAKVKLTRRDKVKITLTQRDAIKIAALEHQGCPTSLNQSIQQFIAWRKQSKESPVTSSQTFGIPYNDPNNVAPEAFRFDICGSVSQDVADNEYRVVTKEIPGGRCAVIRHHGPHEQMDDKIYQFYREWLPQSGEELRDFPLYFHYINFFPEVAEHELITDIYFSLK</sequence>
<dbReference type="Pfam" id="PF12833">
    <property type="entry name" value="HTH_18"/>
    <property type="match status" value="1"/>
</dbReference>
<dbReference type="SMART" id="SM00871">
    <property type="entry name" value="AraC_E_bind"/>
    <property type="match status" value="1"/>
</dbReference>
<accession>A0A972JL66</accession>
<dbReference type="PANTHER" id="PTHR40055:SF1">
    <property type="entry name" value="TRANSCRIPTIONAL REGULATOR YGIV-RELATED"/>
    <property type="match status" value="1"/>
</dbReference>
<dbReference type="EMBL" id="JAAXYH010000004">
    <property type="protein sequence ID" value="NMH65107.1"/>
    <property type="molecule type" value="Genomic_DNA"/>
</dbReference>
<dbReference type="AlphaFoldDB" id="A0A972JL66"/>
<dbReference type="RefSeq" id="WP_169563793.1">
    <property type="nucleotide sequence ID" value="NZ_JAAXYH010000004.1"/>
</dbReference>
<comment type="caution">
    <text evidence="5">The sequence shown here is derived from an EMBL/GenBank/DDBJ whole genome shotgun (WGS) entry which is preliminary data.</text>
</comment>
<evidence type="ECO:0000256" key="1">
    <source>
        <dbReference type="ARBA" id="ARBA00023015"/>
    </source>
</evidence>
<dbReference type="PANTHER" id="PTHR40055">
    <property type="entry name" value="TRANSCRIPTIONAL REGULATOR YGIV-RELATED"/>
    <property type="match status" value="1"/>
</dbReference>
<evidence type="ECO:0000313" key="6">
    <source>
        <dbReference type="Proteomes" id="UP000737113"/>
    </source>
</evidence>
<dbReference type="Pfam" id="PF06445">
    <property type="entry name" value="GyrI-like"/>
    <property type="match status" value="1"/>
</dbReference>
<keyword evidence="1" id="KW-0805">Transcription regulation</keyword>
<keyword evidence="3" id="KW-0804">Transcription</keyword>
<dbReference type="Gene3D" id="1.10.10.60">
    <property type="entry name" value="Homeodomain-like"/>
    <property type="match status" value="2"/>
</dbReference>
<dbReference type="GO" id="GO:0003700">
    <property type="term" value="F:DNA-binding transcription factor activity"/>
    <property type="evidence" value="ECO:0007669"/>
    <property type="project" value="InterPro"/>
</dbReference>